<reference evidence="2 3" key="1">
    <citation type="submission" date="2017-10" db="EMBL/GenBank/DDBJ databases">
        <title>Genome announcement of Methylocella silvestris TVC from permafrost.</title>
        <authorList>
            <person name="Wang J."/>
            <person name="Geng K."/>
            <person name="Ul-Haque F."/>
            <person name="Crombie A.T."/>
            <person name="Street L.E."/>
            <person name="Wookey P.A."/>
            <person name="Murrell J.C."/>
            <person name="Pratscher J."/>
        </authorList>
    </citation>
    <scope>NUCLEOTIDE SEQUENCE [LARGE SCALE GENOMIC DNA]</scope>
    <source>
        <strain evidence="2 3">TVC</strain>
    </source>
</reference>
<keyword evidence="2" id="KW-0808">Transferase</keyword>
<dbReference type="PANTHER" id="PTHR12526">
    <property type="entry name" value="GLYCOSYLTRANSFERASE"/>
    <property type="match status" value="1"/>
</dbReference>
<dbReference type="OrthoDB" id="5147801at2"/>
<proteinExistence type="predicted"/>
<evidence type="ECO:0000313" key="3">
    <source>
        <dbReference type="Proteomes" id="UP000236286"/>
    </source>
</evidence>
<accession>A0A2J7TGW2</accession>
<feature type="domain" description="Glycosyltransferase subfamily 4-like N-terminal" evidence="1">
    <location>
        <begin position="36"/>
        <end position="185"/>
    </location>
</feature>
<evidence type="ECO:0000313" key="2">
    <source>
        <dbReference type="EMBL" id="PNG26005.1"/>
    </source>
</evidence>
<dbReference type="Pfam" id="PF13439">
    <property type="entry name" value="Glyco_transf_4"/>
    <property type="match status" value="1"/>
</dbReference>
<dbReference type="EMBL" id="PDZR01000010">
    <property type="protein sequence ID" value="PNG26005.1"/>
    <property type="molecule type" value="Genomic_DNA"/>
</dbReference>
<name>A0A2J7TGW2_METSI</name>
<dbReference type="GO" id="GO:0016757">
    <property type="term" value="F:glycosyltransferase activity"/>
    <property type="evidence" value="ECO:0007669"/>
    <property type="project" value="UniProtKB-ARBA"/>
</dbReference>
<dbReference type="SUPFAM" id="SSF53756">
    <property type="entry name" value="UDP-Glycosyltransferase/glycogen phosphorylase"/>
    <property type="match status" value="1"/>
</dbReference>
<organism evidence="2 3">
    <name type="scientific">Methylocella silvestris</name>
    <dbReference type="NCBI Taxonomy" id="199596"/>
    <lineage>
        <taxon>Bacteria</taxon>
        <taxon>Pseudomonadati</taxon>
        <taxon>Pseudomonadota</taxon>
        <taxon>Alphaproteobacteria</taxon>
        <taxon>Hyphomicrobiales</taxon>
        <taxon>Beijerinckiaceae</taxon>
        <taxon>Methylocella</taxon>
    </lineage>
</organism>
<dbReference type="Proteomes" id="UP000236286">
    <property type="component" value="Unassembled WGS sequence"/>
</dbReference>
<evidence type="ECO:0000259" key="1">
    <source>
        <dbReference type="Pfam" id="PF13439"/>
    </source>
</evidence>
<dbReference type="Gene3D" id="3.40.50.2000">
    <property type="entry name" value="Glycogen Phosphorylase B"/>
    <property type="match status" value="2"/>
</dbReference>
<sequence>MSSGSSSYFRDGTAHPLAGRSVLQIVPDLDGGASAQTTIEIAAALTRVGARALVAARGGSLVSELQARGGLFAALPVDAKNPLAMANNVQRLARLIKAERIDLVHARSRASAWSAYGATRLVKTPFVTSFESSYAAGGPLALRYNLVMTRGDVILAGSAEASHSAARLNPATKDKVHIVLGGVDCRVFSPKSVSSARVQAVRRLWGVPPDARVALIALGPSPAGDCKTALDAIRTLAEQNRAEAATDAVFDVSSLRVIIGASGASAAELKEIDGIIAQSGLQDIVRQGDIVSDPPAALLAASVVMALSRNPGAFASLALEAQAMGAPILATTGAAAAETLLAPPEVEPSARTGWRTMAGDSGAIAVALGEALNLGATARDRLSLHARAHVERRFARELMWEQTLDAYAAALNTVRKPAE</sequence>
<gene>
    <name evidence="2" type="ORF">CR492_10440</name>
</gene>
<comment type="caution">
    <text evidence="2">The sequence shown here is derived from an EMBL/GenBank/DDBJ whole genome shotgun (WGS) entry which is preliminary data.</text>
</comment>
<dbReference type="InterPro" id="IPR028098">
    <property type="entry name" value="Glyco_trans_4-like_N"/>
</dbReference>
<protein>
    <submittedName>
        <fullName evidence="2">Glycosyl transferase</fullName>
    </submittedName>
</protein>
<dbReference type="AlphaFoldDB" id="A0A2J7TGW2"/>